<keyword evidence="4 5" id="KW-0539">Nucleus</keyword>
<evidence type="ECO:0000313" key="10">
    <source>
        <dbReference type="RefSeq" id="XP_022254995.1"/>
    </source>
</evidence>
<evidence type="ECO:0000259" key="8">
    <source>
        <dbReference type="PROSITE" id="PS50071"/>
    </source>
</evidence>
<protein>
    <submittedName>
        <fullName evidence="10">Ventral anterior homeobox 1-like</fullName>
    </submittedName>
</protein>
<sequence length="172" mass="20055">MDFSSELRDDPSDSRTEEERRIPDYCQAIRFKGSNGQVKELLFPKGLDLDRPKRARTTFSSAQLQSLEEEFRNNQYLVGKERTKLAQRLGLSETQVKVWFQNRRTKHKREKSREEEQRKLSAETMATCNILRLLQNHSTALPPTTPTPSVQRSVHNPSSPVLFRPFFGPYCR</sequence>
<dbReference type="GeneID" id="111088628"/>
<dbReference type="InterPro" id="IPR000047">
    <property type="entry name" value="HTH_motif"/>
</dbReference>
<dbReference type="PRINTS" id="PR00031">
    <property type="entry name" value="HTHREPRESSR"/>
</dbReference>
<dbReference type="Pfam" id="PF00046">
    <property type="entry name" value="Homeodomain"/>
    <property type="match status" value="1"/>
</dbReference>
<comment type="subcellular location">
    <subcellularLocation>
        <location evidence="1 5 6">Nucleus</location>
    </subcellularLocation>
</comment>
<evidence type="ECO:0000256" key="4">
    <source>
        <dbReference type="ARBA" id="ARBA00023242"/>
    </source>
</evidence>
<keyword evidence="3 5" id="KW-0371">Homeobox</keyword>
<dbReference type="InterPro" id="IPR001356">
    <property type="entry name" value="HD"/>
</dbReference>
<dbReference type="RefSeq" id="XP_022254995.1">
    <property type="nucleotide sequence ID" value="XM_022399287.1"/>
</dbReference>
<dbReference type="InterPro" id="IPR050877">
    <property type="entry name" value="EMX-VAX-Noto_Homeobox_TFs"/>
</dbReference>
<dbReference type="SMART" id="SM00389">
    <property type="entry name" value="HOX"/>
    <property type="match status" value="1"/>
</dbReference>
<evidence type="ECO:0000256" key="6">
    <source>
        <dbReference type="RuleBase" id="RU000682"/>
    </source>
</evidence>
<evidence type="ECO:0000256" key="3">
    <source>
        <dbReference type="ARBA" id="ARBA00023155"/>
    </source>
</evidence>
<evidence type="ECO:0000256" key="7">
    <source>
        <dbReference type="SAM" id="MobiDB-lite"/>
    </source>
</evidence>
<keyword evidence="2 5" id="KW-0238">DNA-binding</keyword>
<dbReference type="PRINTS" id="PR00024">
    <property type="entry name" value="HOMEOBOX"/>
</dbReference>
<dbReference type="CDD" id="cd00086">
    <property type="entry name" value="homeodomain"/>
    <property type="match status" value="1"/>
</dbReference>
<accession>A0ABM1TGI9</accession>
<dbReference type="Gene3D" id="1.10.10.60">
    <property type="entry name" value="Homeodomain-like"/>
    <property type="match status" value="1"/>
</dbReference>
<feature type="DNA-binding region" description="Homeobox" evidence="5">
    <location>
        <begin position="52"/>
        <end position="111"/>
    </location>
</feature>
<name>A0ABM1TGI9_LIMPO</name>
<evidence type="ECO:0000256" key="5">
    <source>
        <dbReference type="PROSITE-ProRule" id="PRU00108"/>
    </source>
</evidence>
<dbReference type="InterPro" id="IPR009057">
    <property type="entry name" value="Homeodomain-like_sf"/>
</dbReference>
<evidence type="ECO:0000256" key="1">
    <source>
        <dbReference type="ARBA" id="ARBA00004123"/>
    </source>
</evidence>
<dbReference type="InterPro" id="IPR017970">
    <property type="entry name" value="Homeobox_CS"/>
</dbReference>
<feature type="region of interest" description="Disordered" evidence="7">
    <location>
        <begin position="1"/>
        <end position="21"/>
    </location>
</feature>
<dbReference type="PROSITE" id="PS00027">
    <property type="entry name" value="HOMEOBOX_1"/>
    <property type="match status" value="1"/>
</dbReference>
<dbReference type="InterPro" id="IPR020479">
    <property type="entry name" value="HD_metazoa"/>
</dbReference>
<evidence type="ECO:0000256" key="2">
    <source>
        <dbReference type="ARBA" id="ARBA00023125"/>
    </source>
</evidence>
<dbReference type="Proteomes" id="UP000694941">
    <property type="component" value="Unplaced"/>
</dbReference>
<dbReference type="SUPFAM" id="SSF46689">
    <property type="entry name" value="Homeodomain-like"/>
    <property type="match status" value="1"/>
</dbReference>
<proteinExistence type="predicted"/>
<keyword evidence="9" id="KW-1185">Reference proteome</keyword>
<organism evidence="9 10">
    <name type="scientific">Limulus polyphemus</name>
    <name type="common">Atlantic horseshoe crab</name>
    <dbReference type="NCBI Taxonomy" id="6850"/>
    <lineage>
        <taxon>Eukaryota</taxon>
        <taxon>Metazoa</taxon>
        <taxon>Ecdysozoa</taxon>
        <taxon>Arthropoda</taxon>
        <taxon>Chelicerata</taxon>
        <taxon>Merostomata</taxon>
        <taxon>Xiphosura</taxon>
        <taxon>Limulidae</taxon>
        <taxon>Limulus</taxon>
    </lineage>
</organism>
<reference evidence="10" key="1">
    <citation type="submission" date="2025-08" db="UniProtKB">
        <authorList>
            <consortium name="RefSeq"/>
        </authorList>
    </citation>
    <scope>IDENTIFICATION</scope>
    <source>
        <tissue evidence="10">Muscle</tissue>
    </source>
</reference>
<dbReference type="PROSITE" id="PS50071">
    <property type="entry name" value="HOMEOBOX_2"/>
    <property type="match status" value="1"/>
</dbReference>
<gene>
    <name evidence="10" type="primary">LOC111088628</name>
</gene>
<dbReference type="PANTHER" id="PTHR24339">
    <property type="entry name" value="HOMEOBOX PROTEIN EMX-RELATED"/>
    <property type="match status" value="1"/>
</dbReference>
<feature type="domain" description="Homeobox" evidence="8">
    <location>
        <begin position="50"/>
        <end position="110"/>
    </location>
</feature>
<dbReference type="PANTHER" id="PTHR24339:SF28">
    <property type="entry name" value="E5-RELATED"/>
    <property type="match status" value="1"/>
</dbReference>
<evidence type="ECO:0000313" key="9">
    <source>
        <dbReference type="Proteomes" id="UP000694941"/>
    </source>
</evidence>